<evidence type="ECO:0000256" key="3">
    <source>
        <dbReference type="SAM" id="MobiDB-lite"/>
    </source>
</evidence>
<reference evidence="5 6" key="1">
    <citation type="journal article" date="2020" name="Microbiol. Resour. Announc.">
        <title>Draft Genome Sequence of a Cladosporium Species Isolated from the Mesophotic Ascidian Didemnum maculosum.</title>
        <authorList>
            <person name="Gioti A."/>
            <person name="Siaperas R."/>
            <person name="Nikolaivits E."/>
            <person name="Le Goff G."/>
            <person name="Ouazzani J."/>
            <person name="Kotoulas G."/>
            <person name="Topakas E."/>
        </authorList>
    </citation>
    <scope>NUCLEOTIDE SEQUENCE [LARGE SCALE GENOMIC DNA]</scope>
    <source>
        <strain evidence="5 6">TM138-S3</strain>
    </source>
</reference>
<dbReference type="CDD" id="cd00067">
    <property type="entry name" value="GAL4"/>
    <property type="match status" value="1"/>
</dbReference>
<dbReference type="SUPFAM" id="SSF57701">
    <property type="entry name" value="Zn2/Cys6 DNA-binding domain"/>
    <property type="match status" value="1"/>
</dbReference>
<dbReference type="GO" id="GO:0008270">
    <property type="term" value="F:zinc ion binding"/>
    <property type="evidence" value="ECO:0007669"/>
    <property type="project" value="InterPro"/>
</dbReference>
<accession>A0AB34KW67</accession>
<sequence>MTITNAIMTEHPPKARKLRRNPRACDACSRRSVKCKPSTEDATRCQNCVDFDEPCTLHRPIRKRGAQSAAARPQVSESLPSNLSPPGAPLQAVPSPMHIQSPTLHQDWLTPLLQDNEALILDLIDVFFEVIFPIFPLFRKPTLLQRVASGQHLRNRAFCASVASMCALVTARVRDGATDKSKRDALFPEGHSSESFFAAAEKALPVTTALTREVGYMQAYVLLSITSIQYGDSVKARYYLNLYHNCVAVGLLHNEEEWPRGLSTDEVEERRRLFWSTYTLDVFTSLIWRGAVRSSEVMFNVSYPSEYELLQQTESLDPARGMQTEPSWLDGWNFVTNLYRILEHVLHHLHTKPHRTPSISVDIYEHWQATTPLIQRVTDMYHELPAIFKSIRSPTNDISKDLYSFQAANIAATVQLVRMVLFTVKRSSVEEKCKIASEVMRVFANVPIEYLRAISSPLLHHLAGIGILLGSTFYEKMSESAYSQLRGVLLEFATLISNLENGMNYTVGKGNSDKLRAQVTALDKYWVDQTQQQVIQPPQMSVRAGDSYQPSSDAEYIPASFDQANPDSISFPPELLEDWSSIFNFL</sequence>
<dbReference type="InterPro" id="IPR007219">
    <property type="entry name" value="XnlR_reg_dom"/>
</dbReference>
<dbReference type="PROSITE" id="PS50048">
    <property type="entry name" value="ZN2_CY6_FUNGAL_2"/>
    <property type="match status" value="1"/>
</dbReference>
<keyword evidence="1" id="KW-0479">Metal-binding</keyword>
<dbReference type="PANTHER" id="PTHR46910:SF18">
    <property type="entry name" value="ZN(II)2CYS6 TRANSCRIPTION FACTOR (EUROFUNG)"/>
    <property type="match status" value="1"/>
</dbReference>
<dbReference type="GeneID" id="96003516"/>
<dbReference type="InterPro" id="IPR001138">
    <property type="entry name" value="Zn2Cys6_DnaBD"/>
</dbReference>
<dbReference type="Pfam" id="PF04082">
    <property type="entry name" value="Fungal_trans"/>
    <property type="match status" value="1"/>
</dbReference>
<dbReference type="PANTHER" id="PTHR46910">
    <property type="entry name" value="TRANSCRIPTION FACTOR PDR1"/>
    <property type="match status" value="1"/>
</dbReference>
<evidence type="ECO:0000313" key="5">
    <source>
        <dbReference type="EMBL" id="KAL1589003.1"/>
    </source>
</evidence>
<dbReference type="InterPro" id="IPR050987">
    <property type="entry name" value="AtrR-like"/>
</dbReference>
<dbReference type="SMART" id="SM00066">
    <property type="entry name" value="GAL4"/>
    <property type="match status" value="1"/>
</dbReference>
<gene>
    <name evidence="5" type="ORF">WHR41_02072</name>
</gene>
<dbReference type="EMBL" id="JAAQHG020000005">
    <property type="protein sequence ID" value="KAL1589003.1"/>
    <property type="molecule type" value="Genomic_DNA"/>
</dbReference>
<dbReference type="RefSeq" id="XP_069232108.1">
    <property type="nucleotide sequence ID" value="XM_069370678.1"/>
</dbReference>
<keyword evidence="6" id="KW-1185">Reference proteome</keyword>
<evidence type="ECO:0000256" key="2">
    <source>
        <dbReference type="ARBA" id="ARBA00023242"/>
    </source>
</evidence>
<name>A0AB34KW67_9PEZI</name>
<evidence type="ECO:0000313" key="6">
    <source>
        <dbReference type="Proteomes" id="UP000803884"/>
    </source>
</evidence>
<dbReference type="Gene3D" id="4.10.240.10">
    <property type="entry name" value="Zn(2)-C6 fungal-type DNA-binding domain"/>
    <property type="match status" value="1"/>
</dbReference>
<dbReference type="AlphaFoldDB" id="A0AB34KW67"/>
<feature type="region of interest" description="Disordered" evidence="3">
    <location>
        <begin position="66"/>
        <end position="97"/>
    </location>
</feature>
<dbReference type="GO" id="GO:0003677">
    <property type="term" value="F:DNA binding"/>
    <property type="evidence" value="ECO:0007669"/>
    <property type="project" value="InterPro"/>
</dbReference>
<dbReference type="CDD" id="cd12148">
    <property type="entry name" value="fungal_TF_MHR"/>
    <property type="match status" value="1"/>
</dbReference>
<organism evidence="5 6">
    <name type="scientific">Cladosporium halotolerans</name>
    <dbReference type="NCBI Taxonomy" id="1052096"/>
    <lineage>
        <taxon>Eukaryota</taxon>
        <taxon>Fungi</taxon>
        <taxon>Dikarya</taxon>
        <taxon>Ascomycota</taxon>
        <taxon>Pezizomycotina</taxon>
        <taxon>Dothideomycetes</taxon>
        <taxon>Dothideomycetidae</taxon>
        <taxon>Cladosporiales</taxon>
        <taxon>Cladosporiaceae</taxon>
        <taxon>Cladosporium</taxon>
    </lineage>
</organism>
<proteinExistence type="predicted"/>
<feature type="domain" description="Zn(2)-C6 fungal-type" evidence="4">
    <location>
        <begin position="24"/>
        <end position="57"/>
    </location>
</feature>
<evidence type="ECO:0000259" key="4">
    <source>
        <dbReference type="PROSITE" id="PS50048"/>
    </source>
</evidence>
<feature type="compositionally biased region" description="Polar residues" evidence="3">
    <location>
        <begin position="75"/>
        <end position="84"/>
    </location>
</feature>
<dbReference type="InterPro" id="IPR036864">
    <property type="entry name" value="Zn2-C6_fun-type_DNA-bd_sf"/>
</dbReference>
<dbReference type="Proteomes" id="UP000803884">
    <property type="component" value="Unassembled WGS sequence"/>
</dbReference>
<protein>
    <recommendedName>
        <fullName evidence="4">Zn(2)-C6 fungal-type domain-containing protein</fullName>
    </recommendedName>
</protein>
<dbReference type="GO" id="GO:0000981">
    <property type="term" value="F:DNA-binding transcription factor activity, RNA polymerase II-specific"/>
    <property type="evidence" value="ECO:0007669"/>
    <property type="project" value="InterPro"/>
</dbReference>
<dbReference type="GO" id="GO:0006351">
    <property type="term" value="P:DNA-templated transcription"/>
    <property type="evidence" value="ECO:0007669"/>
    <property type="project" value="InterPro"/>
</dbReference>
<comment type="caution">
    <text evidence="5">The sequence shown here is derived from an EMBL/GenBank/DDBJ whole genome shotgun (WGS) entry which is preliminary data.</text>
</comment>
<evidence type="ECO:0000256" key="1">
    <source>
        <dbReference type="ARBA" id="ARBA00022723"/>
    </source>
</evidence>
<keyword evidence="2" id="KW-0539">Nucleus</keyword>